<feature type="non-terminal residue" evidence="3">
    <location>
        <position position="1"/>
    </location>
</feature>
<dbReference type="EMBL" id="BARS01056815">
    <property type="protein sequence ID" value="GAG46026.1"/>
    <property type="molecule type" value="Genomic_DNA"/>
</dbReference>
<dbReference type="PANTHER" id="PTHR35526:SF3">
    <property type="entry name" value="ANTI-SIGMA-F FACTOR RSBW"/>
    <property type="match status" value="1"/>
</dbReference>
<feature type="domain" description="Histidine kinase/HSP90-like ATPase" evidence="2">
    <location>
        <begin position="29"/>
        <end position="102"/>
    </location>
</feature>
<proteinExistence type="predicted"/>
<dbReference type="PANTHER" id="PTHR35526">
    <property type="entry name" value="ANTI-SIGMA-F FACTOR RSBW-RELATED"/>
    <property type="match status" value="1"/>
</dbReference>
<dbReference type="GO" id="GO:0004674">
    <property type="term" value="F:protein serine/threonine kinase activity"/>
    <property type="evidence" value="ECO:0007669"/>
    <property type="project" value="UniProtKB-KW"/>
</dbReference>
<protein>
    <recommendedName>
        <fullName evidence="2">Histidine kinase/HSP90-like ATPase domain-containing protein</fullName>
    </recommendedName>
</protein>
<name>X0ZCC5_9ZZZZ</name>
<dbReference type="AlphaFoldDB" id="X0ZCC5"/>
<dbReference type="SUPFAM" id="SSF55874">
    <property type="entry name" value="ATPase domain of HSP90 chaperone/DNA topoisomerase II/histidine kinase"/>
    <property type="match status" value="1"/>
</dbReference>
<sequence length="106" mass="12069">GREQMRAVREKLLEEKDVSLAEEHRAQSPFQDRRIYVDVKISKDEARLVVRDEGPGFDFAALPSVSDSVSEERKAGRGVALMRTFMDEVTYNDVGNEVTLVKRRQG</sequence>
<evidence type="ECO:0000313" key="3">
    <source>
        <dbReference type="EMBL" id="GAG46026.1"/>
    </source>
</evidence>
<dbReference type="CDD" id="cd16936">
    <property type="entry name" value="HATPase_RsbW-like"/>
    <property type="match status" value="1"/>
</dbReference>
<evidence type="ECO:0000259" key="2">
    <source>
        <dbReference type="Pfam" id="PF13581"/>
    </source>
</evidence>
<keyword evidence="1" id="KW-0723">Serine/threonine-protein kinase</keyword>
<organism evidence="3">
    <name type="scientific">marine sediment metagenome</name>
    <dbReference type="NCBI Taxonomy" id="412755"/>
    <lineage>
        <taxon>unclassified sequences</taxon>
        <taxon>metagenomes</taxon>
        <taxon>ecological metagenomes</taxon>
    </lineage>
</organism>
<dbReference type="InterPro" id="IPR003594">
    <property type="entry name" value="HATPase_dom"/>
</dbReference>
<keyword evidence="1" id="KW-0808">Transferase</keyword>
<dbReference type="InterPro" id="IPR050267">
    <property type="entry name" value="Anti-sigma-factor_SerPK"/>
</dbReference>
<accession>X0ZCC5</accession>
<evidence type="ECO:0000256" key="1">
    <source>
        <dbReference type="ARBA" id="ARBA00022527"/>
    </source>
</evidence>
<reference evidence="3" key="1">
    <citation type="journal article" date="2014" name="Front. Microbiol.">
        <title>High frequency of phylogenetically diverse reductive dehalogenase-homologous genes in deep subseafloor sedimentary metagenomes.</title>
        <authorList>
            <person name="Kawai M."/>
            <person name="Futagami T."/>
            <person name="Toyoda A."/>
            <person name="Takaki Y."/>
            <person name="Nishi S."/>
            <person name="Hori S."/>
            <person name="Arai W."/>
            <person name="Tsubouchi T."/>
            <person name="Morono Y."/>
            <person name="Uchiyama I."/>
            <person name="Ito T."/>
            <person name="Fujiyama A."/>
            <person name="Inagaki F."/>
            <person name="Takami H."/>
        </authorList>
    </citation>
    <scope>NUCLEOTIDE SEQUENCE</scope>
    <source>
        <strain evidence="3">Expedition CK06-06</strain>
    </source>
</reference>
<keyword evidence="1" id="KW-0418">Kinase</keyword>
<dbReference type="Gene3D" id="3.30.565.10">
    <property type="entry name" value="Histidine kinase-like ATPase, C-terminal domain"/>
    <property type="match status" value="1"/>
</dbReference>
<gene>
    <name evidence="3" type="ORF">S01H1_83540</name>
</gene>
<comment type="caution">
    <text evidence="3">The sequence shown here is derived from an EMBL/GenBank/DDBJ whole genome shotgun (WGS) entry which is preliminary data.</text>
</comment>
<dbReference type="Pfam" id="PF13581">
    <property type="entry name" value="HATPase_c_2"/>
    <property type="match status" value="1"/>
</dbReference>
<dbReference type="InterPro" id="IPR036890">
    <property type="entry name" value="HATPase_C_sf"/>
</dbReference>